<dbReference type="CDD" id="cd00082">
    <property type="entry name" value="HisKA"/>
    <property type="match status" value="1"/>
</dbReference>
<dbReference type="InterPro" id="IPR000014">
    <property type="entry name" value="PAS"/>
</dbReference>
<dbReference type="PANTHER" id="PTHR43547">
    <property type="entry name" value="TWO-COMPONENT HISTIDINE KINASE"/>
    <property type="match status" value="1"/>
</dbReference>
<dbReference type="Pfam" id="PF13188">
    <property type="entry name" value="PAS_8"/>
    <property type="match status" value="1"/>
</dbReference>
<dbReference type="InterPro" id="IPR001789">
    <property type="entry name" value="Sig_transdc_resp-reg_receiver"/>
</dbReference>
<comment type="catalytic activity">
    <reaction evidence="1">
        <text>ATP + protein L-histidine = ADP + protein N-phospho-L-histidine.</text>
        <dbReference type="EC" id="2.7.13.3"/>
    </reaction>
</comment>
<evidence type="ECO:0000259" key="5">
    <source>
        <dbReference type="PROSITE" id="PS50109"/>
    </source>
</evidence>
<dbReference type="InterPro" id="IPR011006">
    <property type="entry name" value="CheY-like_superfamily"/>
</dbReference>
<feature type="domain" description="Histidine kinase" evidence="5">
    <location>
        <begin position="397"/>
        <end position="614"/>
    </location>
</feature>
<dbReference type="SMART" id="SM00448">
    <property type="entry name" value="REC"/>
    <property type="match status" value="1"/>
</dbReference>
<proteinExistence type="predicted"/>
<dbReference type="PANTHER" id="PTHR43547:SF2">
    <property type="entry name" value="HYBRID SIGNAL TRANSDUCTION HISTIDINE KINASE C"/>
    <property type="match status" value="1"/>
</dbReference>
<sequence>MSALAELIEGQKDLLRTTCEQRLARGGAGQRLSRLLDSLCQALRGADDSQPSRGSVEASEVVALVDAVLALPGADGATHDPRDLAALARWAAARSADAAAAAERSSADSRRPLELFEQAPGFVAFLRGPEMVFEVANAAYHQLVGHRKVVGKSVREALPELAGQGYYELLEHVYTTGEPYLGTQRKVVLQPVPGEASIDAYLDFIYQPIRDADGQVTGILVQGQEVTQMRLLSQRGEQAEAALQASEERYRRLFASIDDGYCLLQMIVDEHGESVDYRFLETNSAFETHTGLVGAVGKTAREMVPGLDASWFRMYGRVAETGETARFENHAPAMNRWFEVYATRAGPAEQRQVALVFKDISERKRMEAHRAELFALESAARREAETATRLRDEFLATVSHELRTPLTSILGWAQMLQLDGLPNEQRRHAIDTIERNARAQAQLIEDLLDVSSILAGKLRLEVQTVNIREIVEAALETVRPAAEARGVRLQATLASGATVMGDPQRLQQVVWNLLSNAVKFTPRGGRVGVLVERRDSSVEIVVADTGKGIAPEFQPHVFERFRQADGATTRRHGGLGLGLSIVRQLVEMHGGTVSVFSEGEDRGASFTVRVPLAVTLRREIEAPEVAPPDRPATKELNCPPELAGLRVLVVDDERDTREMLGMLLKRCGVDVLLAGSAAEALRQIASERPDVLISDIGMPGEDGYMLLEKLRKLPREAGGALPAVALTAYARSEDRTRALLAGFNNHVAKPVEPLELLAVVASLASRTPANKG</sequence>
<keyword evidence="8" id="KW-1185">Reference proteome</keyword>
<dbReference type="InterPro" id="IPR013656">
    <property type="entry name" value="PAS_4"/>
</dbReference>
<dbReference type="InterPro" id="IPR003594">
    <property type="entry name" value="HATPase_dom"/>
</dbReference>
<dbReference type="PROSITE" id="PS50110">
    <property type="entry name" value="RESPONSE_REGULATORY"/>
    <property type="match status" value="1"/>
</dbReference>
<dbReference type="InterPro" id="IPR003661">
    <property type="entry name" value="HisK_dim/P_dom"/>
</dbReference>
<dbReference type="InterPro" id="IPR004358">
    <property type="entry name" value="Sig_transdc_His_kin-like_C"/>
</dbReference>
<dbReference type="SUPFAM" id="SSF55874">
    <property type="entry name" value="ATPase domain of HSP90 chaperone/DNA topoisomerase II/histidine kinase"/>
    <property type="match status" value="1"/>
</dbReference>
<dbReference type="InterPro" id="IPR036890">
    <property type="entry name" value="HATPase_C_sf"/>
</dbReference>
<dbReference type="SUPFAM" id="SSF55785">
    <property type="entry name" value="PYP-like sensor domain (PAS domain)"/>
    <property type="match status" value="2"/>
</dbReference>
<dbReference type="Proteomes" id="UP001221686">
    <property type="component" value="Unassembled WGS sequence"/>
</dbReference>
<dbReference type="GO" id="GO:0005524">
    <property type="term" value="F:ATP binding"/>
    <property type="evidence" value="ECO:0007669"/>
    <property type="project" value="UniProtKB-KW"/>
</dbReference>
<dbReference type="InterPro" id="IPR036097">
    <property type="entry name" value="HisK_dim/P_sf"/>
</dbReference>
<dbReference type="EMBL" id="JAQNDL010000001">
    <property type="protein sequence ID" value="MDC0716454.1"/>
    <property type="molecule type" value="Genomic_DNA"/>
</dbReference>
<keyword evidence="3 4" id="KW-0597">Phosphoprotein</keyword>
<dbReference type="NCBIfam" id="TIGR00229">
    <property type="entry name" value="sensory_box"/>
    <property type="match status" value="1"/>
</dbReference>
<name>A0ABT5DTS2_9BACT</name>
<evidence type="ECO:0000256" key="3">
    <source>
        <dbReference type="ARBA" id="ARBA00022553"/>
    </source>
</evidence>
<dbReference type="CDD" id="cd17580">
    <property type="entry name" value="REC_2_DhkD-like"/>
    <property type="match status" value="1"/>
</dbReference>
<gene>
    <name evidence="7" type="ORF">POL25_06105</name>
</gene>
<feature type="domain" description="Response regulatory" evidence="6">
    <location>
        <begin position="646"/>
        <end position="764"/>
    </location>
</feature>
<dbReference type="PROSITE" id="PS50109">
    <property type="entry name" value="HIS_KIN"/>
    <property type="match status" value="1"/>
</dbReference>
<dbReference type="Pfam" id="PF02518">
    <property type="entry name" value="HATPase_c"/>
    <property type="match status" value="1"/>
</dbReference>
<accession>A0ABT5DTS2</accession>
<dbReference type="InterPro" id="IPR035965">
    <property type="entry name" value="PAS-like_dom_sf"/>
</dbReference>
<dbReference type="PRINTS" id="PR00344">
    <property type="entry name" value="BCTRLSENSOR"/>
</dbReference>
<feature type="modified residue" description="4-aspartylphosphate" evidence="4">
    <location>
        <position position="695"/>
    </location>
</feature>
<dbReference type="SMART" id="SM00388">
    <property type="entry name" value="HisKA"/>
    <property type="match status" value="1"/>
</dbReference>
<dbReference type="CDD" id="cd16922">
    <property type="entry name" value="HATPase_EvgS-ArcB-TorS-like"/>
    <property type="match status" value="1"/>
</dbReference>
<keyword evidence="7" id="KW-0067">ATP-binding</keyword>
<dbReference type="Pfam" id="PF00512">
    <property type="entry name" value="HisKA"/>
    <property type="match status" value="1"/>
</dbReference>
<dbReference type="Gene3D" id="3.40.50.2300">
    <property type="match status" value="1"/>
</dbReference>
<dbReference type="EC" id="2.7.13.3" evidence="2"/>
<organism evidence="7 8">
    <name type="scientific">Nannocystis bainbridge</name>
    <dbReference type="NCBI Taxonomy" id="2995303"/>
    <lineage>
        <taxon>Bacteria</taxon>
        <taxon>Pseudomonadati</taxon>
        <taxon>Myxococcota</taxon>
        <taxon>Polyangia</taxon>
        <taxon>Nannocystales</taxon>
        <taxon>Nannocystaceae</taxon>
        <taxon>Nannocystis</taxon>
    </lineage>
</organism>
<evidence type="ECO:0000313" key="7">
    <source>
        <dbReference type="EMBL" id="MDC0716454.1"/>
    </source>
</evidence>
<dbReference type="RefSeq" id="WP_272084930.1">
    <property type="nucleotide sequence ID" value="NZ_JAQNDL010000001.1"/>
</dbReference>
<evidence type="ECO:0000256" key="4">
    <source>
        <dbReference type="PROSITE-ProRule" id="PRU00169"/>
    </source>
</evidence>
<evidence type="ECO:0000256" key="2">
    <source>
        <dbReference type="ARBA" id="ARBA00012438"/>
    </source>
</evidence>
<dbReference type="SUPFAM" id="SSF52172">
    <property type="entry name" value="CheY-like"/>
    <property type="match status" value="1"/>
</dbReference>
<evidence type="ECO:0000313" key="8">
    <source>
        <dbReference type="Proteomes" id="UP001221686"/>
    </source>
</evidence>
<dbReference type="InterPro" id="IPR005467">
    <property type="entry name" value="His_kinase_dom"/>
</dbReference>
<dbReference type="Pfam" id="PF00072">
    <property type="entry name" value="Response_reg"/>
    <property type="match status" value="1"/>
</dbReference>
<evidence type="ECO:0000256" key="1">
    <source>
        <dbReference type="ARBA" id="ARBA00000085"/>
    </source>
</evidence>
<comment type="caution">
    <text evidence="7">The sequence shown here is derived from an EMBL/GenBank/DDBJ whole genome shotgun (WGS) entry which is preliminary data.</text>
</comment>
<dbReference type="SMART" id="SM00387">
    <property type="entry name" value="HATPase_c"/>
    <property type="match status" value="1"/>
</dbReference>
<dbReference type="Gene3D" id="3.30.565.10">
    <property type="entry name" value="Histidine kinase-like ATPase, C-terminal domain"/>
    <property type="match status" value="1"/>
</dbReference>
<reference evidence="7 8" key="1">
    <citation type="submission" date="2022-11" db="EMBL/GenBank/DDBJ databases">
        <title>Minimal conservation of predation-associated metabolite biosynthetic gene clusters underscores biosynthetic potential of Myxococcota including descriptions for ten novel species: Archangium lansinium sp. nov., Myxococcus landrumus sp. nov., Nannocystis bai.</title>
        <authorList>
            <person name="Ahearne A."/>
            <person name="Stevens C."/>
            <person name="Dowd S."/>
        </authorList>
    </citation>
    <scope>NUCLEOTIDE SEQUENCE [LARGE SCALE GENOMIC DNA]</scope>
    <source>
        <strain evidence="7 8">BB15-2</strain>
    </source>
</reference>
<dbReference type="Gene3D" id="3.30.450.20">
    <property type="entry name" value="PAS domain"/>
    <property type="match status" value="2"/>
</dbReference>
<dbReference type="Pfam" id="PF08448">
    <property type="entry name" value="PAS_4"/>
    <property type="match status" value="1"/>
</dbReference>
<dbReference type="Gene3D" id="1.10.287.130">
    <property type="match status" value="1"/>
</dbReference>
<keyword evidence="7" id="KW-0547">Nucleotide-binding</keyword>
<evidence type="ECO:0000259" key="6">
    <source>
        <dbReference type="PROSITE" id="PS50110"/>
    </source>
</evidence>
<dbReference type="SUPFAM" id="SSF47384">
    <property type="entry name" value="Homodimeric domain of signal transducing histidine kinase"/>
    <property type="match status" value="1"/>
</dbReference>
<protein>
    <recommendedName>
        <fullName evidence="2">histidine kinase</fullName>
        <ecNumber evidence="2">2.7.13.3</ecNumber>
    </recommendedName>
</protein>